<sequence>MRMNNAHNAVRGQAMQEAVKRRKKAVNLSIDAKLLAEAKEAGINLSETLEHALTSELRHDRWDRWRQENRAAIEAHNEFIREHGLLSDEWRKF</sequence>
<reference evidence="2 3" key="1">
    <citation type="submission" date="2015-10" db="EMBL/GenBank/DDBJ databases">
        <title>Transcriptomic analysis of a linuron degrading triple-species bacterial consortium.</title>
        <authorList>
            <person name="Albers P."/>
        </authorList>
    </citation>
    <scope>NUCLEOTIDE SEQUENCE [LARGE SCALE GENOMIC DNA]</scope>
    <source>
        <strain evidence="2 3">WDL6</strain>
    </source>
</reference>
<evidence type="ECO:0000256" key="1">
    <source>
        <dbReference type="ARBA" id="ARBA00022649"/>
    </source>
</evidence>
<gene>
    <name evidence="2" type="ORF">APY04_1216</name>
</gene>
<keyword evidence="1" id="KW-1277">Toxin-antitoxin system</keyword>
<dbReference type="InterPro" id="IPR009956">
    <property type="entry name" value="Post-segregation_anti-tox_CcdA"/>
</dbReference>
<organism evidence="2 3">
    <name type="scientific">Hyphomicrobium sulfonivorans</name>
    <dbReference type="NCBI Taxonomy" id="121290"/>
    <lineage>
        <taxon>Bacteria</taxon>
        <taxon>Pseudomonadati</taxon>
        <taxon>Pseudomonadota</taxon>
        <taxon>Alphaproteobacteria</taxon>
        <taxon>Hyphomicrobiales</taxon>
        <taxon>Hyphomicrobiaceae</taxon>
        <taxon>Hyphomicrobium</taxon>
    </lineage>
</organism>
<dbReference type="PATRIC" id="fig|121290.4.peg.3177"/>
<dbReference type="OrthoDB" id="7191115at2"/>
<dbReference type="STRING" id="121290.APY04_1216"/>
<keyword evidence="3" id="KW-1185">Reference proteome</keyword>
<dbReference type="AlphaFoldDB" id="A0A109BL81"/>
<comment type="caution">
    <text evidence="2">The sequence shown here is derived from an EMBL/GenBank/DDBJ whole genome shotgun (WGS) entry which is preliminary data.</text>
</comment>
<proteinExistence type="predicted"/>
<protein>
    <submittedName>
        <fullName evidence="2">Putative antitoxin of gyrase inhibiting toxin-antitoxin system</fullName>
    </submittedName>
</protein>
<dbReference type="Pfam" id="PF07362">
    <property type="entry name" value="CcdA"/>
    <property type="match status" value="1"/>
</dbReference>
<dbReference type="Proteomes" id="UP000059074">
    <property type="component" value="Unassembled WGS sequence"/>
</dbReference>
<name>A0A109BL81_HYPSL</name>
<dbReference type="EMBL" id="LMTR01000040">
    <property type="protein sequence ID" value="KWT70007.1"/>
    <property type="molecule type" value="Genomic_DNA"/>
</dbReference>
<evidence type="ECO:0000313" key="3">
    <source>
        <dbReference type="Proteomes" id="UP000059074"/>
    </source>
</evidence>
<evidence type="ECO:0000313" key="2">
    <source>
        <dbReference type="EMBL" id="KWT70007.1"/>
    </source>
</evidence>
<accession>A0A109BL81</accession>